<evidence type="ECO:0000256" key="12">
    <source>
        <dbReference type="ARBA" id="ARBA00023136"/>
    </source>
</evidence>
<evidence type="ECO:0000256" key="6">
    <source>
        <dbReference type="ARBA" id="ARBA00022670"/>
    </source>
</evidence>
<evidence type="ECO:0000256" key="1">
    <source>
        <dbReference type="ARBA" id="ARBA00004370"/>
    </source>
</evidence>
<evidence type="ECO:0000256" key="4">
    <source>
        <dbReference type="ARBA" id="ARBA00022618"/>
    </source>
</evidence>
<comment type="catalytic activity">
    <reaction evidence="16">
        <text>Preferential cleavage: (Ac)2-L-Lys-D-Ala-|-D-Ala. Also transpeptidation of peptidyl-alanyl moieties that are N-acyl substituents of D-alanine.</text>
        <dbReference type="EC" id="3.4.16.4"/>
    </reaction>
</comment>
<dbReference type="Gene3D" id="3.40.710.10">
    <property type="entry name" value="DD-peptidase/beta-lactamase superfamily"/>
    <property type="match status" value="1"/>
</dbReference>
<feature type="active site" description="Acyl-ester intermediate" evidence="16">
    <location>
        <position position="307"/>
    </location>
</feature>
<dbReference type="HAMAP" id="MF_02080">
    <property type="entry name" value="FtsI_transpept"/>
    <property type="match status" value="1"/>
</dbReference>
<evidence type="ECO:0000259" key="17">
    <source>
        <dbReference type="Pfam" id="PF00905"/>
    </source>
</evidence>
<dbReference type="PANTHER" id="PTHR30627">
    <property type="entry name" value="PEPTIDOGLYCAN D,D-TRANSPEPTIDASE"/>
    <property type="match status" value="1"/>
</dbReference>
<keyword evidence="14 16" id="KW-0131">Cell cycle</keyword>
<dbReference type="EC" id="3.4.16.4" evidence="16"/>
<dbReference type="Pfam" id="PF00905">
    <property type="entry name" value="Transpeptidase"/>
    <property type="match status" value="1"/>
</dbReference>
<dbReference type="RefSeq" id="WP_082161056.1">
    <property type="nucleotide sequence ID" value="NZ_CBTJ020000020.1"/>
</dbReference>
<dbReference type="GO" id="GO:0071555">
    <property type="term" value="P:cell wall organization"/>
    <property type="evidence" value="ECO:0007669"/>
    <property type="project" value="UniProtKB-KW"/>
</dbReference>
<comment type="caution">
    <text evidence="19">The sequence shown here is derived from an EMBL/GenBank/DDBJ whole genome shotgun (WGS) entry which is preliminary data.</text>
</comment>
<dbReference type="GO" id="GO:0008955">
    <property type="term" value="F:peptidoglycan glycosyltransferase activity"/>
    <property type="evidence" value="ECO:0007669"/>
    <property type="project" value="InterPro"/>
</dbReference>
<keyword evidence="7 16" id="KW-0812">Transmembrane</keyword>
<sequence>MNKSFTRKPRWRALARQALKTFPVVSRRVLVLWLVFAMAGSMVARATYLQLVHNDFLQEQGNERFLRVVEVPAHRGMILDRNGEPLAVSSPVDSIWAEPSELLRQRERWPSLAAALKLPLSELEEKLAGRDDSKFAYLRRHLAPNLAQQVLKLKIPGVHAKREYRRYYPDAEVTSHLLGFTDIDDAGQEGLEKAFDPQLKGIPGRKRVIQDRMARIVEDVENVQAPQPGKPVVLSIDRRLQYLAYRALKTAVAENKASAGAAVIVDARTGEVLAMVSQPAGNPNNRAELHSELLRNRAITDVYEPGSTVKPFTAALGLESGKWSPGTRVSTSPMMIGRYSVRDTHNYGVLDVTRIISKSSNVGVSKIALSMPAQKLWQLYQDLGFGSQTKAAAWDGEQSGVLRHFSKWGEIGHATHSFGYGFSVTILQLAEAYTVLAADGMRRPLTLRKREGPLGPDEQERVLNASAVRQVRAMMEQVISERGTGLKADVPGYRVAGKTGTARKISGGRYISNRHVALFAGLVPASDPRLVMTVLIDDPKGGAYYGGTVAAPVFSKTMGAVLRIMNITPDDMPSMKIAGTVQPVGALP</sequence>
<keyword evidence="12 16" id="KW-0472">Membrane</keyword>
<dbReference type="GO" id="GO:0043093">
    <property type="term" value="P:FtsZ-dependent cytokinesis"/>
    <property type="evidence" value="ECO:0007669"/>
    <property type="project" value="UniProtKB-UniRule"/>
</dbReference>
<keyword evidence="3 16" id="KW-0997">Cell inner membrane</keyword>
<dbReference type="GO" id="GO:0000917">
    <property type="term" value="P:division septum assembly"/>
    <property type="evidence" value="ECO:0007669"/>
    <property type="project" value="UniProtKB-KW"/>
</dbReference>
<comment type="similarity">
    <text evidence="16">Belongs to the transpeptidase family. FtsI subfamily.</text>
</comment>
<dbReference type="InterPro" id="IPR037532">
    <property type="entry name" value="FtsI_transpept"/>
</dbReference>
<name>W6M1R3_9GAMM</name>
<dbReference type="GO" id="GO:0009252">
    <property type="term" value="P:peptidoglycan biosynthetic process"/>
    <property type="evidence" value="ECO:0007669"/>
    <property type="project" value="UniProtKB-UniRule"/>
</dbReference>
<dbReference type="Pfam" id="PF03717">
    <property type="entry name" value="PBP_dimer"/>
    <property type="match status" value="1"/>
</dbReference>
<evidence type="ECO:0000313" key="19">
    <source>
        <dbReference type="EMBL" id="CDI01367.1"/>
    </source>
</evidence>
<reference evidence="19" key="1">
    <citation type="submission" date="2013-07" db="EMBL/GenBank/DDBJ databases">
        <authorList>
            <person name="McIlroy S."/>
        </authorList>
    </citation>
    <scope>NUCLEOTIDE SEQUENCE [LARGE SCALE GENOMIC DNA]</scope>
    <source>
        <strain evidence="19">Run_A_D11</strain>
    </source>
</reference>
<feature type="domain" description="Penicillin-binding protein dimerisation" evidence="18">
    <location>
        <begin position="71"/>
        <end position="219"/>
    </location>
</feature>
<evidence type="ECO:0000256" key="13">
    <source>
        <dbReference type="ARBA" id="ARBA00023210"/>
    </source>
</evidence>
<dbReference type="Proteomes" id="UP000035760">
    <property type="component" value="Unassembled WGS sequence"/>
</dbReference>
<evidence type="ECO:0000256" key="8">
    <source>
        <dbReference type="ARBA" id="ARBA00022801"/>
    </source>
</evidence>
<keyword evidence="19" id="KW-0328">Glycosyltransferase</keyword>
<dbReference type="InterPro" id="IPR050515">
    <property type="entry name" value="Beta-lactam/transpept"/>
</dbReference>
<evidence type="ECO:0000256" key="16">
    <source>
        <dbReference type="HAMAP-Rule" id="MF_02080"/>
    </source>
</evidence>
<dbReference type="Gene3D" id="3.30.450.330">
    <property type="match status" value="1"/>
</dbReference>
<dbReference type="GO" id="GO:0008658">
    <property type="term" value="F:penicillin binding"/>
    <property type="evidence" value="ECO:0007669"/>
    <property type="project" value="InterPro"/>
</dbReference>
<keyword evidence="4 16" id="KW-0132">Cell division</keyword>
<feature type="domain" description="Penicillin-binding protein transpeptidase" evidence="17">
    <location>
        <begin position="260"/>
        <end position="558"/>
    </location>
</feature>
<proteinExistence type="inferred from homology"/>
<dbReference type="PANTHER" id="PTHR30627:SF1">
    <property type="entry name" value="PEPTIDOGLYCAN D,D-TRANSPEPTIDASE FTSI"/>
    <property type="match status" value="1"/>
</dbReference>
<keyword evidence="19" id="KW-0808">Transferase</keyword>
<dbReference type="SUPFAM" id="SSF56601">
    <property type="entry name" value="beta-lactamase/transpeptidase-like"/>
    <property type="match status" value="1"/>
</dbReference>
<evidence type="ECO:0000256" key="15">
    <source>
        <dbReference type="ARBA" id="ARBA00023316"/>
    </source>
</evidence>
<dbReference type="GO" id="GO:0005886">
    <property type="term" value="C:plasma membrane"/>
    <property type="evidence" value="ECO:0007669"/>
    <property type="project" value="UniProtKB-UniRule"/>
</dbReference>
<dbReference type="EMBL" id="CBTJ020000020">
    <property type="protein sequence ID" value="CDI01367.1"/>
    <property type="molecule type" value="Genomic_DNA"/>
</dbReference>
<keyword evidence="10 16" id="KW-0573">Peptidoglycan synthesis</keyword>
<dbReference type="InterPro" id="IPR005311">
    <property type="entry name" value="PBP_dimer"/>
</dbReference>
<keyword evidence="5 16" id="KW-0121">Carboxypeptidase</keyword>
<reference evidence="19" key="2">
    <citation type="submission" date="2014-03" db="EMBL/GenBank/DDBJ databases">
        <title>Candidatus Competibacter-lineage genomes retrieved from metagenomes reveal functional metabolic diversity.</title>
        <authorList>
            <person name="McIlroy S.J."/>
            <person name="Albertsen M."/>
            <person name="Andresen E.K."/>
            <person name="Saunders A.M."/>
            <person name="Kristiansen R."/>
            <person name="Stokholm-Bjerregaard M."/>
            <person name="Nielsen K.L."/>
            <person name="Nielsen P.H."/>
        </authorList>
    </citation>
    <scope>NUCLEOTIDE SEQUENCE</scope>
    <source>
        <strain evidence="19">Run_A_D11</strain>
    </source>
</reference>
<keyword evidence="9 16" id="KW-0133">Cell shape</keyword>
<dbReference type="AlphaFoldDB" id="W6M1R3"/>
<comment type="pathway">
    <text evidence="16">Cell wall biogenesis; peptidoglycan biosynthesis.</text>
</comment>
<dbReference type="GO" id="GO:0008360">
    <property type="term" value="P:regulation of cell shape"/>
    <property type="evidence" value="ECO:0007669"/>
    <property type="project" value="UniProtKB-KW"/>
</dbReference>
<evidence type="ECO:0000256" key="3">
    <source>
        <dbReference type="ARBA" id="ARBA00022519"/>
    </source>
</evidence>
<dbReference type="InterPro" id="IPR012338">
    <property type="entry name" value="Beta-lactam/transpept-like"/>
</dbReference>
<dbReference type="Gene3D" id="3.90.1310.10">
    <property type="entry name" value="Penicillin-binding protein 2a (Domain 2)"/>
    <property type="match status" value="1"/>
</dbReference>
<evidence type="ECO:0000256" key="10">
    <source>
        <dbReference type="ARBA" id="ARBA00022984"/>
    </source>
</evidence>
<dbReference type="GO" id="GO:0009002">
    <property type="term" value="F:serine-type D-Ala-D-Ala carboxypeptidase activity"/>
    <property type="evidence" value="ECO:0007669"/>
    <property type="project" value="UniProtKB-UniRule"/>
</dbReference>
<dbReference type="UniPathway" id="UPA00219"/>
<comment type="subcellular location">
    <subcellularLocation>
        <location evidence="1">Membrane</location>
    </subcellularLocation>
</comment>
<keyword evidence="15 16" id="KW-0961">Cell wall biogenesis/degradation</keyword>
<keyword evidence="13 16" id="KW-0717">Septation</keyword>
<dbReference type="STRING" id="1400863.BN873_150155"/>
<evidence type="ECO:0000256" key="2">
    <source>
        <dbReference type="ARBA" id="ARBA00022475"/>
    </source>
</evidence>
<evidence type="ECO:0000256" key="11">
    <source>
        <dbReference type="ARBA" id="ARBA00022989"/>
    </source>
</evidence>
<gene>
    <name evidence="16 19" type="primary">ftsI</name>
    <name evidence="19" type="ORF">BN873_150155</name>
</gene>
<keyword evidence="6 16" id="KW-0645">Protease</keyword>
<protein>
    <recommendedName>
        <fullName evidence="16">Peptidoglycan D,D-transpeptidase FtsI</fullName>
        <ecNumber evidence="16">3.4.16.4</ecNumber>
    </recommendedName>
    <alternativeName>
        <fullName evidence="16">Penicillin-binding protein 3</fullName>
        <shortName evidence="16">PBP-3</shortName>
    </alternativeName>
</protein>
<dbReference type="OrthoDB" id="9789078at2"/>
<dbReference type="InterPro" id="IPR036138">
    <property type="entry name" value="PBP_dimer_sf"/>
</dbReference>
<keyword evidence="2 16" id="KW-1003">Cell membrane</keyword>
<evidence type="ECO:0000256" key="9">
    <source>
        <dbReference type="ARBA" id="ARBA00022960"/>
    </source>
</evidence>
<accession>W6M1R3</accession>
<dbReference type="GO" id="GO:0006508">
    <property type="term" value="P:proteolysis"/>
    <property type="evidence" value="ECO:0007669"/>
    <property type="project" value="UniProtKB-KW"/>
</dbReference>
<comment type="function">
    <text evidence="16">Catalyzes cross-linking of the peptidoglycan cell wall at the division septum.</text>
</comment>
<dbReference type="SUPFAM" id="SSF56519">
    <property type="entry name" value="Penicillin binding protein dimerisation domain"/>
    <property type="match status" value="1"/>
</dbReference>
<evidence type="ECO:0000259" key="18">
    <source>
        <dbReference type="Pfam" id="PF03717"/>
    </source>
</evidence>
<organism evidence="19 20">
    <name type="scientific">Candidatus Competibacter denitrificans Run_A_D11</name>
    <dbReference type="NCBI Taxonomy" id="1400863"/>
    <lineage>
        <taxon>Bacteria</taxon>
        <taxon>Pseudomonadati</taxon>
        <taxon>Pseudomonadota</taxon>
        <taxon>Gammaproteobacteria</taxon>
        <taxon>Candidatus Competibacteraceae</taxon>
        <taxon>Candidatus Competibacter</taxon>
    </lineage>
</organism>
<evidence type="ECO:0000313" key="20">
    <source>
        <dbReference type="Proteomes" id="UP000035760"/>
    </source>
</evidence>
<evidence type="ECO:0000256" key="5">
    <source>
        <dbReference type="ARBA" id="ARBA00022645"/>
    </source>
</evidence>
<keyword evidence="11 16" id="KW-1133">Transmembrane helix</keyword>
<evidence type="ECO:0000256" key="14">
    <source>
        <dbReference type="ARBA" id="ARBA00023306"/>
    </source>
</evidence>
<dbReference type="InterPro" id="IPR001460">
    <property type="entry name" value="PCN-bd_Tpept"/>
</dbReference>
<evidence type="ECO:0000256" key="7">
    <source>
        <dbReference type="ARBA" id="ARBA00022692"/>
    </source>
</evidence>
<keyword evidence="8 16" id="KW-0378">Hydrolase</keyword>
<keyword evidence="20" id="KW-1185">Reference proteome</keyword>